<gene>
    <name evidence="2" type="ORF">QYE76_033613</name>
</gene>
<keyword evidence="3" id="KW-1185">Reference proteome</keyword>
<organism evidence="2 3">
    <name type="scientific">Lolium multiflorum</name>
    <name type="common">Italian ryegrass</name>
    <name type="synonym">Lolium perenne subsp. multiflorum</name>
    <dbReference type="NCBI Taxonomy" id="4521"/>
    <lineage>
        <taxon>Eukaryota</taxon>
        <taxon>Viridiplantae</taxon>
        <taxon>Streptophyta</taxon>
        <taxon>Embryophyta</taxon>
        <taxon>Tracheophyta</taxon>
        <taxon>Spermatophyta</taxon>
        <taxon>Magnoliopsida</taxon>
        <taxon>Liliopsida</taxon>
        <taxon>Poales</taxon>
        <taxon>Poaceae</taxon>
        <taxon>BOP clade</taxon>
        <taxon>Pooideae</taxon>
        <taxon>Poodae</taxon>
        <taxon>Poeae</taxon>
        <taxon>Poeae Chloroplast Group 2 (Poeae type)</taxon>
        <taxon>Loliodinae</taxon>
        <taxon>Loliinae</taxon>
        <taxon>Lolium</taxon>
    </lineage>
</organism>
<proteinExistence type="predicted"/>
<name>A0AAD8QX00_LOLMU</name>
<dbReference type="EMBL" id="JAUUTY010000007">
    <property type="protein sequence ID" value="KAK1609940.1"/>
    <property type="molecule type" value="Genomic_DNA"/>
</dbReference>
<evidence type="ECO:0000256" key="1">
    <source>
        <dbReference type="SAM" id="MobiDB-lite"/>
    </source>
</evidence>
<evidence type="ECO:0000313" key="3">
    <source>
        <dbReference type="Proteomes" id="UP001231189"/>
    </source>
</evidence>
<feature type="compositionally biased region" description="Low complexity" evidence="1">
    <location>
        <begin position="31"/>
        <end position="49"/>
    </location>
</feature>
<reference evidence="2" key="1">
    <citation type="submission" date="2023-07" db="EMBL/GenBank/DDBJ databases">
        <title>A chromosome-level genome assembly of Lolium multiflorum.</title>
        <authorList>
            <person name="Chen Y."/>
            <person name="Copetti D."/>
            <person name="Kolliker R."/>
            <person name="Studer B."/>
        </authorList>
    </citation>
    <scope>NUCLEOTIDE SEQUENCE</scope>
    <source>
        <strain evidence="2">02402/16</strain>
        <tissue evidence="2">Leaf</tissue>
    </source>
</reference>
<dbReference type="Proteomes" id="UP001231189">
    <property type="component" value="Unassembled WGS sequence"/>
</dbReference>
<evidence type="ECO:0000313" key="2">
    <source>
        <dbReference type="EMBL" id="KAK1609940.1"/>
    </source>
</evidence>
<protein>
    <submittedName>
        <fullName evidence="2">Uncharacterized protein</fullName>
    </submittedName>
</protein>
<dbReference type="AlphaFoldDB" id="A0AAD8QX00"/>
<feature type="region of interest" description="Disordered" evidence="1">
    <location>
        <begin position="1"/>
        <end position="77"/>
    </location>
</feature>
<feature type="compositionally biased region" description="Low complexity" evidence="1">
    <location>
        <begin position="62"/>
        <end position="72"/>
    </location>
</feature>
<sequence length="155" mass="16736">MATGRLHRREAAPPTSRRHGALTVELRSASPPNVAGNHAAAARGANATTARRRRPPPPPSLPGLRPAGPPAAAEEDETSMFHFSDKLAGESFGQNYQGQEDLLLGELQFSFIAFMARKLKTLLETTFVWNLENSVASLIDENDEFALVVVETDGS</sequence>
<comment type="caution">
    <text evidence="2">The sequence shown here is derived from an EMBL/GenBank/DDBJ whole genome shotgun (WGS) entry which is preliminary data.</text>
</comment>
<accession>A0AAD8QX00</accession>